<evidence type="ECO:0000313" key="1">
    <source>
        <dbReference type="EMBL" id="AWB33047.1"/>
    </source>
</evidence>
<dbReference type="InterPro" id="IPR011991">
    <property type="entry name" value="ArsR-like_HTH"/>
</dbReference>
<dbReference type="EMBL" id="CP028901">
    <property type="protein sequence ID" value="AWB33047.1"/>
    <property type="molecule type" value="Genomic_DNA"/>
</dbReference>
<dbReference type="NCBIfam" id="TIGR04176">
    <property type="entry name" value="MarR_EPS"/>
    <property type="match status" value="1"/>
</dbReference>
<name>A0A2R4XGV0_9BURK</name>
<evidence type="ECO:0000313" key="2">
    <source>
        <dbReference type="Proteomes" id="UP000244571"/>
    </source>
</evidence>
<accession>A0A2R4XGV0</accession>
<dbReference type="GO" id="GO:0006355">
    <property type="term" value="P:regulation of DNA-templated transcription"/>
    <property type="evidence" value="ECO:0007669"/>
    <property type="project" value="UniProtKB-ARBA"/>
</dbReference>
<organism evidence="1 2">
    <name type="scientific">Orrella marina</name>
    <dbReference type="NCBI Taxonomy" id="2163011"/>
    <lineage>
        <taxon>Bacteria</taxon>
        <taxon>Pseudomonadati</taxon>
        <taxon>Pseudomonadota</taxon>
        <taxon>Betaproteobacteria</taxon>
        <taxon>Burkholderiales</taxon>
        <taxon>Alcaligenaceae</taxon>
        <taxon>Orrella</taxon>
    </lineage>
</organism>
<dbReference type="RefSeq" id="WP_108620477.1">
    <property type="nucleotide sequence ID" value="NZ_CP028901.1"/>
</dbReference>
<dbReference type="InterPro" id="IPR036390">
    <property type="entry name" value="WH_DNA-bd_sf"/>
</dbReference>
<dbReference type="Proteomes" id="UP000244571">
    <property type="component" value="Chromosome"/>
</dbReference>
<dbReference type="CDD" id="cd00090">
    <property type="entry name" value="HTH_ARSR"/>
    <property type="match status" value="1"/>
</dbReference>
<dbReference type="InterPro" id="IPR026433">
    <property type="entry name" value="MarR_EPS"/>
</dbReference>
<dbReference type="KEGG" id="boz:DBV39_04160"/>
<dbReference type="SUPFAM" id="SSF46785">
    <property type="entry name" value="Winged helix' DNA-binding domain"/>
    <property type="match status" value="1"/>
</dbReference>
<keyword evidence="2" id="KW-1185">Reference proteome</keyword>
<dbReference type="Gene3D" id="1.10.10.10">
    <property type="entry name" value="Winged helix-like DNA-binding domain superfamily/Winged helix DNA-binding domain"/>
    <property type="match status" value="1"/>
</dbReference>
<dbReference type="Pfam" id="PF13412">
    <property type="entry name" value="HTH_24"/>
    <property type="match status" value="1"/>
</dbReference>
<proteinExistence type="predicted"/>
<reference evidence="1 2" key="1">
    <citation type="submission" date="2018-04" db="EMBL/GenBank/DDBJ databases">
        <title>Bordetella sp. HZ20 isolated from seawater.</title>
        <authorList>
            <person name="Sun C."/>
        </authorList>
    </citation>
    <scope>NUCLEOTIDE SEQUENCE [LARGE SCALE GENOMIC DNA]</scope>
    <source>
        <strain evidence="1 2">HZ20</strain>
    </source>
</reference>
<gene>
    <name evidence="1" type="ORF">DBV39_04160</name>
</gene>
<dbReference type="InterPro" id="IPR036388">
    <property type="entry name" value="WH-like_DNA-bd_sf"/>
</dbReference>
<protein>
    <submittedName>
        <fullName evidence="1">MarR family EPS-associated transcriptional regulator</fullName>
    </submittedName>
</protein>
<sequence length="148" mass="16764">MPSRQIRIKEDTDFRILRILQQNPEISQRDLAKELGMSLGGLNYCLKALIDKGFVKLSNYQNSQHKLKYVYILTPSGLAQKISMTGRFLRRKMQEYEVLQAEINDLSLEIGETAPLSGSLDIERGLRSNETQCCAVDSQQPENAGTSR</sequence>
<dbReference type="OrthoDB" id="8537236at2"/>
<dbReference type="AlphaFoldDB" id="A0A2R4XGV0"/>